<dbReference type="InterPro" id="IPR023549">
    <property type="entry name" value="Subtilisin_inhibitor"/>
</dbReference>
<evidence type="ECO:0000256" key="7">
    <source>
        <dbReference type="ARBA" id="ARBA00023157"/>
    </source>
</evidence>
<evidence type="ECO:0000256" key="5">
    <source>
        <dbReference type="ARBA" id="ARBA00022690"/>
    </source>
</evidence>
<evidence type="ECO:0000256" key="4">
    <source>
        <dbReference type="ARBA" id="ARBA00022525"/>
    </source>
</evidence>
<keyword evidence="5 8" id="KW-0646">Protease inhibitor</keyword>
<keyword evidence="4" id="KW-0964">Secreted</keyword>
<dbReference type="InterPro" id="IPR036819">
    <property type="entry name" value="Subtilisin_inhibitor-like_sf"/>
</dbReference>
<feature type="domain" description="Subtilisin inhibitor" evidence="11">
    <location>
        <begin position="58"/>
        <end position="140"/>
    </location>
</feature>
<evidence type="ECO:0000256" key="8">
    <source>
        <dbReference type="RuleBase" id="RU003471"/>
    </source>
</evidence>
<dbReference type="GO" id="GO:0004867">
    <property type="term" value="F:serine-type endopeptidase inhibitor activity"/>
    <property type="evidence" value="ECO:0007669"/>
    <property type="project" value="UniProtKB-KW"/>
</dbReference>
<evidence type="ECO:0000256" key="6">
    <source>
        <dbReference type="ARBA" id="ARBA00022900"/>
    </source>
</evidence>
<feature type="signal peptide" evidence="10">
    <location>
        <begin position="1"/>
        <end position="24"/>
    </location>
</feature>
<dbReference type="AlphaFoldDB" id="A0A7X0HHW8"/>
<evidence type="ECO:0000313" key="13">
    <source>
        <dbReference type="Proteomes" id="UP000540423"/>
    </source>
</evidence>
<evidence type="ECO:0000259" key="11">
    <source>
        <dbReference type="Pfam" id="PF00720"/>
    </source>
</evidence>
<comment type="subunit">
    <text evidence="3">Homodimer.</text>
</comment>
<evidence type="ECO:0000256" key="2">
    <source>
        <dbReference type="ARBA" id="ARBA00010472"/>
    </source>
</evidence>
<keyword evidence="7" id="KW-1015">Disulfide bond</keyword>
<feature type="region of interest" description="Disordered" evidence="9">
    <location>
        <begin position="24"/>
        <end position="48"/>
    </location>
</feature>
<dbReference type="SUPFAM" id="SSF55399">
    <property type="entry name" value="Subtilisin inhibitor"/>
    <property type="match status" value="1"/>
</dbReference>
<evidence type="ECO:0000256" key="9">
    <source>
        <dbReference type="SAM" id="MobiDB-lite"/>
    </source>
</evidence>
<dbReference type="InterPro" id="IPR020054">
    <property type="entry name" value="Prot_inh_SSI_I16_CS"/>
</dbReference>
<comment type="subcellular location">
    <subcellularLocation>
        <location evidence="1">Secreted</location>
    </subcellularLocation>
</comment>
<organism evidence="12 13">
    <name type="scientific">Streptomyces candidus</name>
    <dbReference type="NCBI Taxonomy" id="67283"/>
    <lineage>
        <taxon>Bacteria</taxon>
        <taxon>Bacillati</taxon>
        <taxon>Actinomycetota</taxon>
        <taxon>Actinomycetes</taxon>
        <taxon>Kitasatosporales</taxon>
        <taxon>Streptomycetaceae</taxon>
        <taxon>Streptomyces</taxon>
    </lineage>
</organism>
<name>A0A7X0HHW8_9ACTN</name>
<accession>A0A7X0HHW8</accession>
<comment type="similarity">
    <text evidence="2 8">Belongs to the protease inhibitor I16 (SSI) family.</text>
</comment>
<dbReference type="Pfam" id="PF00720">
    <property type="entry name" value="SSI"/>
    <property type="match status" value="1"/>
</dbReference>
<gene>
    <name evidence="12" type="ORF">HNQ79_004297</name>
</gene>
<reference evidence="12 13" key="1">
    <citation type="submission" date="2020-08" db="EMBL/GenBank/DDBJ databases">
        <title>Genomic Encyclopedia of Type Strains, Phase IV (KMG-IV): sequencing the most valuable type-strain genomes for metagenomic binning, comparative biology and taxonomic classification.</title>
        <authorList>
            <person name="Goeker M."/>
        </authorList>
    </citation>
    <scope>NUCLEOTIDE SEQUENCE [LARGE SCALE GENOMIC DNA]</scope>
    <source>
        <strain evidence="12 13">DSM 40141</strain>
    </source>
</reference>
<evidence type="ECO:0000256" key="1">
    <source>
        <dbReference type="ARBA" id="ARBA00004613"/>
    </source>
</evidence>
<dbReference type="PRINTS" id="PR00294">
    <property type="entry name" value="SSBTLNINHBTR"/>
</dbReference>
<dbReference type="GO" id="GO:0005576">
    <property type="term" value="C:extracellular region"/>
    <property type="evidence" value="ECO:0007669"/>
    <property type="project" value="UniProtKB-SubCell"/>
</dbReference>
<evidence type="ECO:0000313" key="12">
    <source>
        <dbReference type="EMBL" id="MBB6437793.1"/>
    </source>
</evidence>
<proteinExistence type="inferred from homology"/>
<feature type="chain" id="PRO_5030617858" description="Subtilisin inhibitor domain-containing protein" evidence="10">
    <location>
        <begin position="25"/>
        <end position="154"/>
    </location>
</feature>
<dbReference type="EMBL" id="JACHEM010000011">
    <property type="protein sequence ID" value="MBB6437793.1"/>
    <property type="molecule type" value="Genomic_DNA"/>
</dbReference>
<protein>
    <recommendedName>
        <fullName evidence="11">Subtilisin inhibitor domain-containing protein</fullName>
    </recommendedName>
</protein>
<dbReference type="PROSITE" id="PS00999">
    <property type="entry name" value="SSI"/>
    <property type="match status" value="1"/>
</dbReference>
<keyword evidence="10" id="KW-0732">Signal</keyword>
<dbReference type="Gene3D" id="3.30.350.10">
    <property type="entry name" value="Subtilisin inhibitor-like"/>
    <property type="match status" value="1"/>
</dbReference>
<dbReference type="InterPro" id="IPR000691">
    <property type="entry name" value="Prot_inh_I16_SSI"/>
</dbReference>
<comment type="caution">
    <text evidence="12">The sequence shown here is derived from an EMBL/GenBank/DDBJ whole genome shotgun (WGS) entry which is preliminary data.</text>
</comment>
<keyword evidence="6 8" id="KW-0722">Serine protease inhibitor</keyword>
<sequence length="154" mass="16074">MRLPLRRAAVAATALLALTSAATAVSHPVPTDTTPADGHPAATDTTAATDHPVLRHGLLLTVSGAEDSSVRVVGLTCRPEPGGGHPSALDACDTLVRARGDFDALVGNRHACTKQYDPVTATAHGIWRGRTIHWKKTYGNACMLDAGTGALFRF</sequence>
<dbReference type="Proteomes" id="UP000540423">
    <property type="component" value="Unassembled WGS sequence"/>
</dbReference>
<keyword evidence="13" id="KW-1185">Reference proteome</keyword>
<evidence type="ECO:0000256" key="10">
    <source>
        <dbReference type="SAM" id="SignalP"/>
    </source>
</evidence>
<dbReference type="RefSeq" id="WP_185033416.1">
    <property type="nucleotide sequence ID" value="NZ_BNBN01000009.1"/>
</dbReference>
<evidence type="ECO:0000256" key="3">
    <source>
        <dbReference type="ARBA" id="ARBA00011738"/>
    </source>
</evidence>